<dbReference type="SUPFAM" id="SSF51219">
    <property type="entry name" value="TRAP-like"/>
    <property type="match status" value="1"/>
</dbReference>
<dbReference type="Proteomes" id="UP000002875">
    <property type="component" value="Chromosome"/>
</dbReference>
<reference evidence="1 2" key="1">
    <citation type="submission" date="2011-07" db="EMBL/GenBank/DDBJ databases">
        <title>The complete genome of chromosome of Emticicia oligotrophica DSM 17448.</title>
        <authorList>
            <consortium name="US DOE Joint Genome Institute (JGI-PGF)"/>
            <person name="Lucas S."/>
            <person name="Han J."/>
            <person name="Lapidus A."/>
            <person name="Bruce D."/>
            <person name="Goodwin L."/>
            <person name="Pitluck S."/>
            <person name="Peters L."/>
            <person name="Kyrpides N."/>
            <person name="Mavromatis K."/>
            <person name="Ivanova N."/>
            <person name="Ovchinnikova G."/>
            <person name="Teshima H."/>
            <person name="Detter J.C."/>
            <person name="Tapia R."/>
            <person name="Han C."/>
            <person name="Land M."/>
            <person name="Hauser L."/>
            <person name="Markowitz V."/>
            <person name="Cheng J.-F."/>
            <person name="Hugenholtz P."/>
            <person name="Woyke T."/>
            <person name="Wu D."/>
            <person name="Tindall B."/>
            <person name="Pomrenke H."/>
            <person name="Brambilla E."/>
            <person name="Klenk H.-P."/>
            <person name="Eisen J.A."/>
        </authorList>
    </citation>
    <scope>NUCLEOTIDE SEQUENCE [LARGE SCALE GENOMIC DNA]</scope>
    <source>
        <strain evidence="1 2">DSM 17448</strain>
    </source>
</reference>
<dbReference type="NCBIfam" id="TIGR00266">
    <property type="entry name" value="TIGR00266 family protein"/>
    <property type="match status" value="1"/>
</dbReference>
<evidence type="ECO:0000313" key="1">
    <source>
        <dbReference type="EMBL" id="AFK02889.1"/>
    </source>
</evidence>
<sequence length="304" mass="33421">MEGFFQIRSNLTFLPAEVCVCVDFFETFKHKPYIRHINLKTKIFVMRSHEIDYKIHGEDIQIVEIELDPNETVIAEAGSMLFMEDGIMFETKMGDGSQPQQSLFGKLLQAGSRALMGESIFMTHFTNRSGIKRKVAFAAPYPGTIKPVNLANIMGNTLIVQKDAFLCAAMGTSISIHFNQRLGAGFFGGEGFILEKIQGDGMAFIHSGGVVIERQLNNETLRIDTGCVVGFEPQLQFDIERSGSLKSMVFGGEGIFLATLRGTGKVWIQSLPISKLIQRLSPYGGNSTKESGSVLGGLGSLFED</sequence>
<dbReference type="Gene3D" id="3.60.160.10">
    <property type="entry name" value="Mitochondrial biogenesis AIM24"/>
    <property type="match status" value="1"/>
</dbReference>
<keyword evidence="2" id="KW-1185">Reference proteome</keyword>
<dbReference type="PANTHER" id="PTHR43657:SF1">
    <property type="entry name" value="ALTERED INHERITANCE OF MITOCHONDRIA PROTEIN 24, MITOCHONDRIAL"/>
    <property type="match status" value="1"/>
</dbReference>
<dbReference type="InterPro" id="IPR036983">
    <property type="entry name" value="AIM24_sf"/>
</dbReference>
<evidence type="ECO:0000313" key="2">
    <source>
        <dbReference type="Proteomes" id="UP000002875"/>
    </source>
</evidence>
<accession>A0ABN4AML4</accession>
<dbReference type="InterPro" id="IPR002838">
    <property type="entry name" value="AIM24"/>
</dbReference>
<evidence type="ECO:0008006" key="3">
    <source>
        <dbReference type="Google" id="ProtNLM"/>
    </source>
</evidence>
<proteinExistence type="predicted"/>
<dbReference type="PANTHER" id="PTHR43657">
    <property type="entry name" value="TRYPTOPHAN RNA-BINDING ATTENUATOR PROTEIN-LIKE PROTEIN"/>
    <property type="match status" value="1"/>
</dbReference>
<dbReference type="InterPro" id="IPR016031">
    <property type="entry name" value="Trp_RNA-bd_attenuator-like_dom"/>
</dbReference>
<gene>
    <name evidence="1" type="ordered locus">Emtol_1747</name>
</gene>
<dbReference type="EMBL" id="CP002961">
    <property type="protein sequence ID" value="AFK02889.1"/>
    <property type="molecule type" value="Genomic_DNA"/>
</dbReference>
<protein>
    <recommendedName>
        <fullName evidence="3">TIGR00266 family protein</fullName>
    </recommendedName>
</protein>
<organism evidence="1 2">
    <name type="scientific">Emticicia oligotrophica (strain DSM 17448 / CIP 109782 / MTCC 6937 / GPTSA100-15)</name>
    <dbReference type="NCBI Taxonomy" id="929562"/>
    <lineage>
        <taxon>Bacteria</taxon>
        <taxon>Pseudomonadati</taxon>
        <taxon>Bacteroidota</taxon>
        <taxon>Cytophagia</taxon>
        <taxon>Cytophagales</taxon>
        <taxon>Leadbetterellaceae</taxon>
        <taxon>Emticicia</taxon>
    </lineage>
</organism>
<dbReference type="Pfam" id="PF01987">
    <property type="entry name" value="AIM24"/>
    <property type="match status" value="1"/>
</dbReference>
<name>A0ABN4AML4_EMTOG</name>